<dbReference type="Proteomes" id="UP000887580">
    <property type="component" value="Unplaced"/>
</dbReference>
<dbReference type="WBParaSite" id="PS1159_v2.g24301.t1">
    <property type="protein sequence ID" value="PS1159_v2.g24301.t1"/>
    <property type="gene ID" value="PS1159_v2.g24301"/>
</dbReference>
<proteinExistence type="predicted"/>
<name>A0AC35G6T5_9BILA</name>
<evidence type="ECO:0000313" key="1">
    <source>
        <dbReference type="Proteomes" id="UP000887580"/>
    </source>
</evidence>
<accession>A0AC35G6T5</accession>
<protein>
    <submittedName>
        <fullName evidence="2">Tetratricopeptide repeat protein 1</fullName>
    </submittedName>
</protein>
<reference evidence="2" key="1">
    <citation type="submission" date="2022-11" db="UniProtKB">
        <authorList>
            <consortium name="WormBaseParasite"/>
        </authorList>
    </citation>
    <scope>IDENTIFICATION</scope>
</reference>
<organism evidence="1 2">
    <name type="scientific">Panagrolaimus sp. PS1159</name>
    <dbReference type="NCBI Taxonomy" id="55785"/>
    <lineage>
        <taxon>Eukaryota</taxon>
        <taxon>Metazoa</taxon>
        <taxon>Ecdysozoa</taxon>
        <taxon>Nematoda</taxon>
        <taxon>Chromadorea</taxon>
        <taxon>Rhabditida</taxon>
        <taxon>Tylenchina</taxon>
        <taxon>Panagrolaimomorpha</taxon>
        <taxon>Panagrolaimoidea</taxon>
        <taxon>Panagrolaimidae</taxon>
        <taxon>Panagrolaimus</taxon>
    </lineage>
</organism>
<evidence type="ECO:0000313" key="2">
    <source>
        <dbReference type="WBParaSite" id="PS1159_v2.g24301.t1"/>
    </source>
</evidence>
<sequence>MEDLPDVIKSFLKEPPETAESSKPSENEEDSFQMPNNDEEDESKETAEEKAERELDDRKSREALLTGEQRANILERCEKYKADGNEHFGNGRWKEAEDCYSLAIESSTLLMKSECAIYYSNRAAARIKRELWDAAIEDCNKAEELGAPNNKPLERRAYARLHSNDEKNLDGAVEDYKKLLAEKPTHKPYLEAKALLEKKVAERNEKLKNEMFGTLKSLGNMCLKPFGLSTENFELVQNAEGGYSDKIEAYDTKI</sequence>